<reference evidence="4 5" key="1">
    <citation type="submission" date="2019-02" db="EMBL/GenBank/DDBJ databases">
        <authorList>
            <consortium name="Pathogen Informatics"/>
        </authorList>
    </citation>
    <scope>NUCLEOTIDE SEQUENCE [LARGE SCALE GENOMIC DNA]</scope>
    <source>
        <strain evidence="4 5">3012STDY7089603</strain>
    </source>
</reference>
<dbReference type="GO" id="GO:0016787">
    <property type="term" value="F:hydrolase activity"/>
    <property type="evidence" value="ECO:0007669"/>
    <property type="project" value="UniProtKB-KW"/>
</dbReference>
<organism evidence="4 5">
    <name type="scientific">Urinicoccus massiliensis</name>
    <dbReference type="NCBI Taxonomy" id="1723382"/>
    <lineage>
        <taxon>Bacteria</taxon>
        <taxon>Bacillati</taxon>
        <taxon>Bacillota</taxon>
        <taxon>Tissierellia</taxon>
        <taxon>Tissierellales</taxon>
        <taxon>Peptoniphilaceae</taxon>
        <taxon>Urinicoccus</taxon>
    </lineage>
</organism>
<dbReference type="RefSeq" id="WP_131749483.1">
    <property type="nucleotide sequence ID" value="NZ_CAACYI010000001.1"/>
</dbReference>
<feature type="active site" description="Proton donor/acceptor" evidence="2">
    <location>
        <position position="136"/>
    </location>
</feature>
<dbReference type="InterPro" id="IPR009835">
    <property type="entry name" value="SrtB"/>
</dbReference>
<feature type="active site" description="Acyl-thioester intermediate" evidence="2">
    <location>
        <position position="227"/>
    </location>
</feature>
<evidence type="ECO:0000313" key="5">
    <source>
        <dbReference type="Proteomes" id="UP000377798"/>
    </source>
</evidence>
<keyword evidence="5" id="KW-1185">Reference proteome</keyword>
<sequence length="242" mass="28235">MKDKTRKLIQVILLLILLFNLYKIGAYYRAGGAYDRGVQKIQAQVQDQEKEDQSPNQSPDQESIEKIQALEKAYPEIKAWIFLDQTQINYPVVQGRDNDYYLNHSYEKEVNPFGAIFMDYRNQADFSDQNTIIYGHNAKRGGCFKDLHQYENPDFVSQAPYIEIDSLAGHKRYEIFAVYKADPRDPFRHTSYQGQDLENFRAYVQKRNILKRPLPEKLDHFITLQTCSPGDTRLVIQAVQAQ</sequence>
<dbReference type="AlphaFoldDB" id="A0A8H2M808"/>
<dbReference type="EMBL" id="CAACYI010000001">
    <property type="protein sequence ID" value="VFB16807.1"/>
    <property type="molecule type" value="Genomic_DNA"/>
</dbReference>
<dbReference type="Pfam" id="PF04203">
    <property type="entry name" value="Sortase"/>
    <property type="match status" value="1"/>
</dbReference>
<protein>
    <submittedName>
        <fullName evidence="4">Sortase, SrtB family</fullName>
    </submittedName>
</protein>
<evidence type="ECO:0000256" key="2">
    <source>
        <dbReference type="PIRSR" id="PIRSR605754-1"/>
    </source>
</evidence>
<accession>A0A8H2M808</accession>
<proteinExistence type="predicted"/>
<keyword evidence="1" id="KW-0378">Hydrolase</keyword>
<dbReference type="InterPro" id="IPR005754">
    <property type="entry name" value="Sortase"/>
</dbReference>
<evidence type="ECO:0000256" key="1">
    <source>
        <dbReference type="ARBA" id="ARBA00022801"/>
    </source>
</evidence>
<dbReference type="Gene3D" id="2.40.260.10">
    <property type="entry name" value="Sortase"/>
    <property type="match status" value="1"/>
</dbReference>
<comment type="caution">
    <text evidence="4">The sequence shown here is derived from an EMBL/GenBank/DDBJ whole genome shotgun (WGS) entry which is preliminary data.</text>
</comment>
<name>A0A8H2M808_9FIRM</name>
<dbReference type="InterPro" id="IPR023365">
    <property type="entry name" value="Sortase_dom-sf"/>
</dbReference>
<evidence type="ECO:0000256" key="3">
    <source>
        <dbReference type="SAM" id="MobiDB-lite"/>
    </source>
</evidence>
<dbReference type="SUPFAM" id="SSF63817">
    <property type="entry name" value="Sortase"/>
    <property type="match status" value="1"/>
</dbReference>
<feature type="region of interest" description="Disordered" evidence="3">
    <location>
        <begin position="44"/>
        <end position="64"/>
    </location>
</feature>
<evidence type="ECO:0000313" key="4">
    <source>
        <dbReference type="EMBL" id="VFB16807.1"/>
    </source>
</evidence>
<dbReference type="Proteomes" id="UP000377798">
    <property type="component" value="Unassembled WGS sequence"/>
</dbReference>
<gene>
    <name evidence="4" type="ORF">NCTC13150_01379</name>
</gene>
<dbReference type="CDD" id="cd05826">
    <property type="entry name" value="Sortase_B"/>
    <property type="match status" value="1"/>
</dbReference>
<dbReference type="NCBIfam" id="TIGR03064">
    <property type="entry name" value="sortase_srtB"/>
    <property type="match status" value="1"/>
</dbReference>